<dbReference type="InterPro" id="IPR013783">
    <property type="entry name" value="Ig-like_fold"/>
</dbReference>
<dbReference type="Gene3D" id="2.60.40.10">
    <property type="entry name" value="Immunoglobulins"/>
    <property type="match status" value="1"/>
</dbReference>
<dbReference type="EMBL" id="JADEWL010000061">
    <property type="protein sequence ID" value="MBE9214485.1"/>
    <property type="molecule type" value="Genomic_DNA"/>
</dbReference>
<keyword evidence="4" id="KW-1185">Reference proteome</keyword>
<comment type="caution">
    <text evidence="3">The sequence shown here is derived from an EMBL/GenBank/DDBJ whole genome shotgun (WGS) entry which is preliminary data.</text>
</comment>
<accession>A0A8J7F3V9</accession>
<sequence length="387" mass="43363">MGIFSRALKSALPIILTAVSLNLTIPGEAQAYSTSSCLGKKLKWDSNSKTLRANSKSFPAGTIWENALKTAIARLNQNPSNFNYELTTDRSSRRFNRQSEVWGSTNNRILKGAPAVAYVRRTCYWLFGKHVKLKELDVVFDYGSPWRWDASELKSNLIGYAVRERRDPLALRPFQTTAIHELGHGLKLNHVNSEYNVMGRDFEHIHVNGSQARAYLGEDAADGAVALYGTRSPARQDLGVVHWKYNSASGEYSDHTKTQLFNSANAVLSNFNDSPDNRGETRYRVNPGQQVRTEFSYENNGASTQSNVRVGFYISTNDTISTTDQRIGGTTLDLGRGNVNTARHTVTIPSSLRRNRNYWLGVIVDENNSISENVEWNNATYIPIKTE</sequence>
<feature type="domain" description="CARDB" evidence="2">
    <location>
        <begin position="284"/>
        <end position="379"/>
    </location>
</feature>
<dbReference type="Proteomes" id="UP000620559">
    <property type="component" value="Unassembled WGS sequence"/>
</dbReference>
<evidence type="ECO:0000256" key="1">
    <source>
        <dbReference type="SAM" id="SignalP"/>
    </source>
</evidence>
<evidence type="ECO:0000259" key="2">
    <source>
        <dbReference type="Pfam" id="PF07705"/>
    </source>
</evidence>
<dbReference type="RefSeq" id="WP_193922343.1">
    <property type="nucleotide sequence ID" value="NZ_JADEWL010000061.1"/>
</dbReference>
<organism evidence="3 4">
    <name type="scientific">Plectonema cf. radiosum LEGE 06105</name>
    <dbReference type="NCBI Taxonomy" id="945769"/>
    <lineage>
        <taxon>Bacteria</taxon>
        <taxon>Bacillati</taxon>
        <taxon>Cyanobacteriota</taxon>
        <taxon>Cyanophyceae</taxon>
        <taxon>Oscillatoriophycideae</taxon>
        <taxon>Oscillatoriales</taxon>
        <taxon>Microcoleaceae</taxon>
        <taxon>Plectonema</taxon>
    </lineage>
</organism>
<feature type="signal peptide" evidence="1">
    <location>
        <begin position="1"/>
        <end position="31"/>
    </location>
</feature>
<protein>
    <recommendedName>
        <fullName evidence="2">CARDB domain-containing protein</fullName>
    </recommendedName>
</protein>
<evidence type="ECO:0000313" key="4">
    <source>
        <dbReference type="Proteomes" id="UP000620559"/>
    </source>
</evidence>
<gene>
    <name evidence="3" type="ORF">IQ247_17725</name>
</gene>
<dbReference type="Gene3D" id="3.40.390.10">
    <property type="entry name" value="Collagenase (Catalytic Domain)"/>
    <property type="match status" value="1"/>
</dbReference>
<name>A0A8J7F3V9_9CYAN</name>
<proteinExistence type="predicted"/>
<dbReference type="AlphaFoldDB" id="A0A8J7F3V9"/>
<evidence type="ECO:0000313" key="3">
    <source>
        <dbReference type="EMBL" id="MBE9214485.1"/>
    </source>
</evidence>
<dbReference type="InterPro" id="IPR011635">
    <property type="entry name" value="CARDB"/>
</dbReference>
<feature type="chain" id="PRO_5035291896" description="CARDB domain-containing protein" evidence="1">
    <location>
        <begin position="32"/>
        <end position="387"/>
    </location>
</feature>
<keyword evidence="1" id="KW-0732">Signal</keyword>
<dbReference type="Pfam" id="PF07705">
    <property type="entry name" value="CARDB"/>
    <property type="match status" value="1"/>
</dbReference>
<dbReference type="SUPFAM" id="SSF55486">
    <property type="entry name" value="Metalloproteases ('zincins'), catalytic domain"/>
    <property type="match status" value="1"/>
</dbReference>
<dbReference type="InterPro" id="IPR024079">
    <property type="entry name" value="MetalloPept_cat_dom_sf"/>
</dbReference>
<dbReference type="GO" id="GO:0008237">
    <property type="term" value="F:metallopeptidase activity"/>
    <property type="evidence" value="ECO:0007669"/>
    <property type="project" value="InterPro"/>
</dbReference>
<reference evidence="3" key="1">
    <citation type="submission" date="2020-10" db="EMBL/GenBank/DDBJ databases">
        <authorList>
            <person name="Castelo-Branco R."/>
            <person name="Eusebio N."/>
            <person name="Adriana R."/>
            <person name="Vieira A."/>
            <person name="Brugerolle De Fraissinette N."/>
            <person name="Rezende De Castro R."/>
            <person name="Schneider M.P."/>
            <person name="Vasconcelos V."/>
            <person name="Leao P.N."/>
        </authorList>
    </citation>
    <scope>NUCLEOTIDE SEQUENCE</scope>
    <source>
        <strain evidence="3">LEGE 06105</strain>
    </source>
</reference>